<organism evidence="1 2">
    <name type="scientific">Avena sativa</name>
    <name type="common">Oat</name>
    <dbReference type="NCBI Taxonomy" id="4498"/>
    <lineage>
        <taxon>Eukaryota</taxon>
        <taxon>Viridiplantae</taxon>
        <taxon>Streptophyta</taxon>
        <taxon>Embryophyta</taxon>
        <taxon>Tracheophyta</taxon>
        <taxon>Spermatophyta</taxon>
        <taxon>Magnoliopsida</taxon>
        <taxon>Liliopsida</taxon>
        <taxon>Poales</taxon>
        <taxon>Poaceae</taxon>
        <taxon>BOP clade</taxon>
        <taxon>Pooideae</taxon>
        <taxon>Poodae</taxon>
        <taxon>Poeae</taxon>
        <taxon>Poeae Chloroplast Group 1 (Aveneae type)</taxon>
        <taxon>Aveninae</taxon>
        <taxon>Avena</taxon>
    </lineage>
</organism>
<dbReference type="EnsemblPlants" id="AVESA.00010b.r2.5CG0926380.1">
    <property type="protein sequence ID" value="AVESA.00010b.r2.5CG0926380.1.CDS"/>
    <property type="gene ID" value="AVESA.00010b.r2.5CG0926380"/>
</dbReference>
<dbReference type="Proteomes" id="UP001732700">
    <property type="component" value="Chromosome 5C"/>
</dbReference>
<accession>A0ACD5Y7U8</accession>
<evidence type="ECO:0000313" key="2">
    <source>
        <dbReference type="Proteomes" id="UP001732700"/>
    </source>
</evidence>
<evidence type="ECO:0000313" key="1">
    <source>
        <dbReference type="EnsemblPlants" id="AVESA.00010b.r2.5CG0926380.1.CDS"/>
    </source>
</evidence>
<keyword evidence="2" id="KW-1185">Reference proteome</keyword>
<protein>
    <submittedName>
        <fullName evidence="1">Uncharacterized protein</fullName>
    </submittedName>
</protein>
<proteinExistence type="predicted"/>
<sequence length="268" mass="29433">MATSTCSQSSVGASASNSINVDGPDADVGLGNAKYPLWAHATKLSVDPTGRGGNKRFQCHFYLKDFPGSYSRVRAHFLKIANAGVSPCQKLPHDVFVQLQKENQAAQDLIEHGPTRSTIRLPPSKASGSSKKRKTGKQQGIVESFDLETKQQADALIARMYFTGGVPFNLARNPYYRESYRFIASHDMGGYVPPGYNALRTTLLDKEKKHISRMLEPTKSTWSLKGVTICTDGWSDPQRRPILNFMAVTEGGPMFLKSIATEGETKST</sequence>
<reference evidence="1" key="2">
    <citation type="submission" date="2025-09" db="UniProtKB">
        <authorList>
            <consortium name="EnsemblPlants"/>
        </authorList>
    </citation>
    <scope>IDENTIFICATION</scope>
</reference>
<reference evidence="1" key="1">
    <citation type="submission" date="2021-05" db="EMBL/GenBank/DDBJ databases">
        <authorList>
            <person name="Scholz U."/>
            <person name="Mascher M."/>
            <person name="Fiebig A."/>
        </authorList>
    </citation>
    <scope>NUCLEOTIDE SEQUENCE [LARGE SCALE GENOMIC DNA]</scope>
</reference>
<name>A0ACD5Y7U8_AVESA</name>